<evidence type="ECO:0000256" key="5">
    <source>
        <dbReference type="ARBA" id="ARBA00022989"/>
    </source>
</evidence>
<evidence type="ECO:0000256" key="3">
    <source>
        <dbReference type="ARBA" id="ARBA00022737"/>
    </source>
</evidence>
<dbReference type="PRINTS" id="PR00205">
    <property type="entry name" value="CADHERIN"/>
</dbReference>
<feature type="domain" description="Cadherin" evidence="10">
    <location>
        <begin position="513"/>
        <end position="623"/>
    </location>
</feature>
<proteinExistence type="predicted"/>
<evidence type="ECO:0000259" key="10">
    <source>
        <dbReference type="PROSITE" id="PS50268"/>
    </source>
</evidence>
<dbReference type="InterPro" id="IPR020894">
    <property type="entry name" value="Cadherin_CS"/>
</dbReference>
<dbReference type="FunFam" id="2.60.40.60:FF:000300">
    <property type="entry name" value="Cadherin related family member 4"/>
    <property type="match status" value="1"/>
</dbReference>
<dbReference type="PROSITE" id="PS00232">
    <property type="entry name" value="CADHERIN_1"/>
    <property type="match status" value="1"/>
</dbReference>
<evidence type="ECO:0000256" key="2">
    <source>
        <dbReference type="ARBA" id="ARBA00022692"/>
    </source>
</evidence>
<dbReference type="InterPro" id="IPR050174">
    <property type="entry name" value="Protocadherin/Cadherin-CA"/>
</dbReference>
<evidence type="ECO:0000313" key="11">
    <source>
        <dbReference type="RefSeq" id="XP_045361957.1"/>
    </source>
</evidence>
<keyword evidence="5 9" id="KW-1133">Transmembrane helix</keyword>
<sequence length="903" mass="99074">MGSSENWGCSRPFDACLEPRAQSPGMGGARILEAQESRLFEQLTWQLAWQQGGPDKHVWLSGVSAVYLQATMVLLRPLVLLVALVVSDLHCLPWFINVSESQGPGTILQSFFFNCSSYIPTLKLLHVQPPTNFFNPPSLTRWQGIYVAKITLSSSAQLDALVVNHYELQLQFTCGNHTMEGPLSVDVQRDPGHIQCAGRFASPAGEIIQVPEMVTPGARLYTLLLPGMELQGAQMSITSAQDPPYFPGHFSINGQGWLQAPSQGLKGQAQKVFQLQILVNFGQGQSCHGMLIVKVLPAPSSQVSFLEQTQNITIPENLVPGSKVVQVQARGFDVRYEILSPMPCPLFSIGRVDGLVRTTAPLELAQAPGAAVTRLQVKAFERLWPWASAKLELTVDVQSVNRWPPHCLPAMLVTQIPETTPVGTVLNTITCTDPDSPGSTLDYQLMFHRPPGTASLCLRDRVLQVNATLDCDTPGACFQYAASILVLDNGQPLMTTEVPVLVMVTPVNEFTPSCVPRTFRVREDARPHTLLGSVLGSDMDYPHDSIEFYISGGSAPFAVDRLSGEVRLLGPLDYELQKLYRLTVLLSDHSQDQDPTCHHSGSCTITIEVEDVNDHAPECEPPFQELTIHSHLGHSVEVTKVSCRVPQEPHRLVFSYSIVGGNSQSRFSLQGAVLVYNDLMLGLSWPEQPHTYELLIHVADAGPSTPHLSTTTTVIVHLVPWTASTVATSTHRATVSSMMTPLLVTDMEAFWQPESWFVVVLTVTSALLLLALGWLLSKLLQGVCQVTGSEMLRGSCLNHWQNPVLEWDRLAQVLQAPNKPAQALLLNSSQGTEGPIEGFMEAQKMETTQAPSSVMSLQHFDGRAQDSRESPSFQTILHLGPLSLRTPSQYLLLPPGIHYLLFT</sequence>
<name>A0A9W3FKH6_CAMBA</name>
<dbReference type="AlphaFoldDB" id="A0A9W3FKH6"/>
<keyword evidence="6 9" id="KW-0472">Membrane</keyword>
<evidence type="ECO:0000256" key="7">
    <source>
        <dbReference type="ARBA" id="ARBA00023180"/>
    </source>
</evidence>
<feature type="transmembrane region" description="Helical" evidence="9">
    <location>
        <begin position="756"/>
        <end position="776"/>
    </location>
</feature>
<dbReference type="PANTHER" id="PTHR24028:SF123">
    <property type="entry name" value="CADHERIN-RELATED FAMILY MEMBER 4"/>
    <property type="match status" value="1"/>
</dbReference>
<keyword evidence="7" id="KW-0325">Glycoprotein</keyword>
<evidence type="ECO:0000256" key="4">
    <source>
        <dbReference type="ARBA" id="ARBA00022837"/>
    </source>
</evidence>
<dbReference type="FunFam" id="2.60.40.60:FF:000260">
    <property type="entry name" value="Cadherin related family member 4"/>
    <property type="match status" value="1"/>
</dbReference>
<reference evidence="11" key="1">
    <citation type="submission" date="2025-08" db="UniProtKB">
        <authorList>
            <consortium name="RefSeq"/>
        </authorList>
    </citation>
    <scope>IDENTIFICATION</scope>
    <source>
        <tissue evidence="11">Blood</tissue>
    </source>
</reference>
<organism evidence="11">
    <name type="scientific">Camelus bactrianus</name>
    <name type="common">Bactrian camel</name>
    <dbReference type="NCBI Taxonomy" id="9837"/>
    <lineage>
        <taxon>Eukaryota</taxon>
        <taxon>Metazoa</taxon>
        <taxon>Chordata</taxon>
        <taxon>Craniata</taxon>
        <taxon>Vertebrata</taxon>
        <taxon>Euteleostomi</taxon>
        <taxon>Mammalia</taxon>
        <taxon>Eutheria</taxon>
        <taxon>Laurasiatheria</taxon>
        <taxon>Artiodactyla</taxon>
        <taxon>Tylopoda</taxon>
        <taxon>Camelidae</taxon>
        <taxon>Camelus</taxon>
    </lineage>
</organism>
<dbReference type="RefSeq" id="XP_045361957.1">
    <property type="nucleotide sequence ID" value="XM_045506001.1"/>
</dbReference>
<dbReference type="FunFam" id="2.60.40.60:FF:000268">
    <property type="entry name" value="Cadherin related family member 4"/>
    <property type="match status" value="1"/>
</dbReference>
<dbReference type="GO" id="GO:0007156">
    <property type="term" value="P:homophilic cell adhesion via plasma membrane adhesion molecules"/>
    <property type="evidence" value="ECO:0007669"/>
    <property type="project" value="InterPro"/>
</dbReference>
<dbReference type="Gene3D" id="2.60.40.60">
    <property type="entry name" value="Cadherins"/>
    <property type="match status" value="4"/>
</dbReference>
<evidence type="ECO:0000256" key="1">
    <source>
        <dbReference type="ARBA" id="ARBA00004167"/>
    </source>
</evidence>
<gene>
    <name evidence="11" type="primary">CDHR4</name>
</gene>
<dbReference type="FunFam" id="2.60.40.60:FF:000291">
    <property type="entry name" value="Cadherin related family member 4"/>
    <property type="match status" value="1"/>
</dbReference>
<evidence type="ECO:0000256" key="8">
    <source>
        <dbReference type="PROSITE-ProRule" id="PRU00043"/>
    </source>
</evidence>
<dbReference type="InterPro" id="IPR015919">
    <property type="entry name" value="Cadherin-like_sf"/>
</dbReference>
<dbReference type="SMART" id="SM00112">
    <property type="entry name" value="CA"/>
    <property type="match status" value="3"/>
</dbReference>
<dbReference type="Pfam" id="PF00028">
    <property type="entry name" value="Cadherin"/>
    <property type="match status" value="2"/>
</dbReference>
<accession>A0A9W3FKH6</accession>
<evidence type="ECO:0000256" key="6">
    <source>
        <dbReference type="ARBA" id="ARBA00023136"/>
    </source>
</evidence>
<feature type="domain" description="Cadherin" evidence="10">
    <location>
        <begin position="306"/>
        <end position="407"/>
    </location>
</feature>
<dbReference type="CTD" id="389118"/>
<feature type="domain" description="Cadherin" evidence="10">
    <location>
        <begin position="408"/>
        <end position="514"/>
    </location>
</feature>
<dbReference type="InterPro" id="IPR002126">
    <property type="entry name" value="Cadherin-like_dom"/>
</dbReference>
<keyword evidence="4 8" id="KW-0106">Calcium</keyword>
<keyword evidence="2 9" id="KW-0812">Transmembrane</keyword>
<dbReference type="GO" id="GO:0005886">
    <property type="term" value="C:plasma membrane"/>
    <property type="evidence" value="ECO:0007669"/>
    <property type="project" value="InterPro"/>
</dbReference>
<dbReference type="SUPFAM" id="SSF49313">
    <property type="entry name" value="Cadherin-like"/>
    <property type="match status" value="4"/>
</dbReference>
<dbReference type="GO" id="GO:0005509">
    <property type="term" value="F:calcium ion binding"/>
    <property type="evidence" value="ECO:0007669"/>
    <property type="project" value="UniProtKB-UniRule"/>
</dbReference>
<dbReference type="PROSITE" id="PS50268">
    <property type="entry name" value="CADHERIN_2"/>
    <property type="match status" value="3"/>
</dbReference>
<dbReference type="CDD" id="cd11304">
    <property type="entry name" value="Cadherin_repeat"/>
    <property type="match status" value="3"/>
</dbReference>
<comment type="subcellular location">
    <subcellularLocation>
        <location evidence="1">Membrane</location>
        <topology evidence="1">Single-pass membrane protein</topology>
    </subcellularLocation>
</comment>
<keyword evidence="3" id="KW-0677">Repeat</keyword>
<protein>
    <submittedName>
        <fullName evidence="11">Cadherin-related family member 4 isoform X16</fullName>
    </submittedName>
</protein>
<dbReference type="PANTHER" id="PTHR24028">
    <property type="entry name" value="CADHERIN-87A"/>
    <property type="match status" value="1"/>
</dbReference>
<evidence type="ECO:0000256" key="9">
    <source>
        <dbReference type="SAM" id="Phobius"/>
    </source>
</evidence>